<keyword evidence="2" id="KW-1185">Reference proteome</keyword>
<organism evidence="1 2">
    <name type="scientific">Rhizopus oryzae</name>
    <name type="common">Mucormycosis agent</name>
    <name type="synonym">Rhizopus arrhizus var. delemar</name>
    <dbReference type="NCBI Taxonomy" id="64495"/>
    <lineage>
        <taxon>Eukaryota</taxon>
        <taxon>Fungi</taxon>
        <taxon>Fungi incertae sedis</taxon>
        <taxon>Mucoromycota</taxon>
        <taxon>Mucoromycotina</taxon>
        <taxon>Mucoromycetes</taxon>
        <taxon>Mucorales</taxon>
        <taxon>Mucorineae</taxon>
        <taxon>Rhizopodaceae</taxon>
        <taxon>Rhizopus</taxon>
    </lineage>
</organism>
<protein>
    <submittedName>
        <fullName evidence="1">Uncharacterized protein</fullName>
    </submittedName>
</protein>
<accession>A0A9P6XAE2</accession>
<sequence>MGFSSGFTKFFKKNFTFPEEEKTSSSSTPAASIYSADSHPGSIIVVSNGFIRDPTRCGNIPDVVGHYYDPMGGKFSLLHGIDPTNTGA</sequence>
<name>A0A9P6XAE2_RHIOR</name>
<gene>
    <name evidence="1" type="ORF">G6F64_005543</name>
</gene>
<dbReference type="Proteomes" id="UP000716291">
    <property type="component" value="Unassembled WGS sequence"/>
</dbReference>
<evidence type="ECO:0000313" key="1">
    <source>
        <dbReference type="EMBL" id="KAG1309126.1"/>
    </source>
</evidence>
<dbReference type="AlphaFoldDB" id="A0A9P6XAE2"/>
<proteinExistence type="predicted"/>
<dbReference type="EMBL" id="JAANQT010000681">
    <property type="protein sequence ID" value="KAG1309126.1"/>
    <property type="molecule type" value="Genomic_DNA"/>
</dbReference>
<dbReference type="OrthoDB" id="2286670at2759"/>
<reference evidence="1" key="1">
    <citation type="journal article" date="2020" name="Microb. Genom.">
        <title>Genetic diversity of clinical and environmental Mucorales isolates obtained from an investigation of mucormycosis cases among solid organ transplant recipients.</title>
        <authorList>
            <person name="Nguyen M.H."/>
            <person name="Kaul D."/>
            <person name="Muto C."/>
            <person name="Cheng S.J."/>
            <person name="Richter R.A."/>
            <person name="Bruno V.M."/>
            <person name="Liu G."/>
            <person name="Beyhan S."/>
            <person name="Sundermann A.J."/>
            <person name="Mounaud S."/>
            <person name="Pasculle A.W."/>
            <person name="Nierman W.C."/>
            <person name="Driscoll E."/>
            <person name="Cumbie R."/>
            <person name="Clancy C.J."/>
            <person name="Dupont C.L."/>
        </authorList>
    </citation>
    <scope>NUCLEOTIDE SEQUENCE</scope>
    <source>
        <strain evidence="1">GL11</strain>
    </source>
</reference>
<evidence type="ECO:0000313" key="2">
    <source>
        <dbReference type="Proteomes" id="UP000716291"/>
    </source>
</evidence>
<comment type="caution">
    <text evidence="1">The sequence shown here is derived from an EMBL/GenBank/DDBJ whole genome shotgun (WGS) entry which is preliminary data.</text>
</comment>